<dbReference type="PANTHER" id="PTHR22946:SF8">
    <property type="entry name" value="ACETYL XYLAN ESTERASE DOMAIN-CONTAINING PROTEIN"/>
    <property type="match status" value="1"/>
</dbReference>
<evidence type="ECO:0000313" key="3">
    <source>
        <dbReference type="EMBL" id="QDU43059.1"/>
    </source>
</evidence>
<dbReference type="GO" id="GO:0016787">
    <property type="term" value="F:hydrolase activity"/>
    <property type="evidence" value="ECO:0007669"/>
    <property type="project" value="UniProtKB-KW"/>
</dbReference>
<reference evidence="3 4" key="1">
    <citation type="submission" date="2019-02" db="EMBL/GenBank/DDBJ databases">
        <title>Deep-cultivation of Planctomycetes and their phenomic and genomic characterization uncovers novel biology.</title>
        <authorList>
            <person name="Wiegand S."/>
            <person name="Jogler M."/>
            <person name="Boedeker C."/>
            <person name="Pinto D."/>
            <person name="Vollmers J."/>
            <person name="Rivas-Marin E."/>
            <person name="Kohn T."/>
            <person name="Peeters S.H."/>
            <person name="Heuer A."/>
            <person name="Rast P."/>
            <person name="Oberbeckmann S."/>
            <person name="Bunk B."/>
            <person name="Jeske O."/>
            <person name="Meyerdierks A."/>
            <person name="Storesund J.E."/>
            <person name="Kallscheuer N."/>
            <person name="Luecker S."/>
            <person name="Lage O.M."/>
            <person name="Pohl T."/>
            <person name="Merkel B.J."/>
            <person name="Hornburger P."/>
            <person name="Mueller R.-W."/>
            <person name="Bruemmer F."/>
            <person name="Labrenz M."/>
            <person name="Spormann A.M."/>
            <person name="Op den Camp H."/>
            <person name="Overmann J."/>
            <person name="Amann R."/>
            <person name="Jetten M.S.M."/>
            <person name="Mascher T."/>
            <person name="Medema M.H."/>
            <person name="Devos D.P."/>
            <person name="Kaster A.-K."/>
            <person name="Ovreas L."/>
            <person name="Rohde M."/>
            <person name="Galperin M.Y."/>
            <person name="Jogler C."/>
        </authorList>
    </citation>
    <scope>NUCLEOTIDE SEQUENCE [LARGE SCALE GENOMIC DNA]</scope>
    <source>
        <strain evidence="3 4">Mal52</strain>
    </source>
</reference>
<dbReference type="SUPFAM" id="SSF53474">
    <property type="entry name" value="alpha/beta-Hydrolases"/>
    <property type="match status" value="2"/>
</dbReference>
<dbReference type="InterPro" id="IPR050261">
    <property type="entry name" value="FrsA_esterase"/>
</dbReference>
<proteinExistence type="predicted"/>
<feature type="domain" description="Dienelactone hydrolase" evidence="2">
    <location>
        <begin position="152"/>
        <end position="279"/>
    </location>
</feature>
<feature type="chain" id="PRO_5022040625" evidence="1">
    <location>
        <begin position="22"/>
        <end position="776"/>
    </location>
</feature>
<feature type="signal peptide" evidence="1">
    <location>
        <begin position="1"/>
        <end position="21"/>
    </location>
</feature>
<dbReference type="InterPro" id="IPR002925">
    <property type="entry name" value="Dienelactn_hydro"/>
</dbReference>
<sequence length="776" mass="86611" precursor="true">MKCSKTLTLCLLFSLTAAANAQTGPPLAGTKPLRLRGDLSQRMREGIDKYLTRETAATVRSRQKFWNPDYSSREAYEKSIAANRRRFAYDIGASDELHTVAALELIETLDQPALIARTDQYAVFAVRWPAFGNVYGEGLLLEPLAQPIGVVVAIPDADQTPEMLIGSAPGIAPRSQFARRLAEQGFRVVVPVLIDRSDEWAGNPAVMMTNQTHREWIYRSAYPMGRHIIGYEVNKILALVDWLSRQGKPGDTIGVAGYGEGGLLALYTAALDPRIDATLVSGYFDSRQDVWQEPIYRNVFGLLQEFGDAEIAGMIAPRALIVEHSIAPEVDGPPKLRPGRLESAAPGRLTTPTFASVDAEVARVRTRFPAQAEIRPNITLIAGKTGDPIPLGSDDALSAFIKALEIDQPLRPAGNLPVDTRSDFDPGPRQQRQVQQLIDHTMHLLADSHHVREKFWEPIKPTSIEDWQQGTARYREAMLEELIGRLPPATLPPNARTRQIDDQPKWTGYEVVLDVYPDVICWGYLLVPKDIQEGEKRPVVVCQHGLEGTPESVVTDDPDKRDSQIYGSYAAKLADEGFVTYAPHNFYAGGNEFRQLQRKANPLKNTLFGITTVQHQQMLDWLSSLPFVDPQRIGFYGLSYGGNTATRVPAILEQYACVIDSGDFNEWVTKTVSVHYNYCFPPLGAYEVGEFNLGHTFNHSDMVGLIAPRPFMVERGHKDGVAPDEWVAAEYARVRRLYVELGIPERTEIEFFNGPHKINGVGTFEFLRKHLNWPEQ</sequence>
<protein>
    <submittedName>
        <fullName evidence="3">Alpha/beta hydrolase family protein</fullName>
    </submittedName>
</protein>
<dbReference type="RefSeq" id="WP_145375090.1">
    <property type="nucleotide sequence ID" value="NZ_CP036276.1"/>
</dbReference>
<dbReference type="Gene3D" id="3.40.50.1820">
    <property type="entry name" value="alpha/beta hydrolase"/>
    <property type="match status" value="2"/>
</dbReference>
<organism evidence="3 4">
    <name type="scientific">Symmachiella dynata</name>
    <dbReference type="NCBI Taxonomy" id="2527995"/>
    <lineage>
        <taxon>Bacteria</taxon>
        <taxon>Pseudomonadati</taxon>
        <taxon>Planctomycetota</taxon>
        <taxon>Planctomycetia</taxon>
        <taxon>Planctomycetales</taxon>
        <taxon>Planctomycetaceae</taxon>
        <taxon>Symmachiella</taxon>
    </lineage>
</organism>
<keyword evidence="1" id="KW-0732">Signal</keyword>
<evidence type="ECO:0000259" key="2">
    <source>
        <dbReference type="Pfam" id="PF01738"/>
    </source>
</evidence>
<dbReference type="AlphaFoldDB" id="A0A517ZKP0"/>
<dbReference type="Proteomes" id="UP000319383">
    <property type="component" value="Chromosome"/>
</dbReference>
<name>A0A517ZKP0_9PLAN</name>
<accession>A0A517ZKP0</accession>
<dbReference type="PANTHER" id="PTHR22946">
    <property type="entry name" value="DIENELACTONE HYDROLASE DOMAIN-CONTAINING PROTEIN-RELATED"/>
    <property type="match status" value="1"/>
</dbReference>
<dbReference type="Pfam" id="PF01738">
    <property type="entry name" value="DLH"/>
    <property type="match status" value="1"/>
</dbReference>
<gene>
    <name evidence="3" type="ORF">Mal52_15300</name>
</gene>
<dbReference type="InterPro" id="IPR029058">
    <property type="entry name" value="AB_hydrolase_fold"/>
</dbReference>
<dbReference type="KEGG" id="sdyn:Mal52_15300"/>
<evidence type="ECO:0000313" key="4">
    <source>
        <dbReference type="Proteomes" id="UP000319383"/>
    </source>
</evidence>
<dbReference type="EMBL" id="CP036276">
    <property type="protein sequence ID" value="QDU43059.1"/>
    <property type="molecule type" value="Genomic_DNA"/>
</dbReference>
<keyword evidence="4" id="KW-1185">Reference proteome</keyword>
<evidence type="ECO:0000256" key="1">
    <source>
        <dbReference type="SAM" id="SignalP"/>
    </source>
</evidence>
<keyword evidence="3" id="KW-0378">Hydrolase</keyword>